<feature type="domain" description="Fibronectin type-III" evidence="1">
    <location>
        <begin position="33"/>
        <end position="116"/>
    </location>
</feature>
<dbReference type="InterPro" id="IPR013783">
    <property type="entry name" value="Ig-like_fold"/>
</dbReference>
<protein>
    <submittedName>
        <fullName evidence="2">Fibronectin type III domain-containing protein 7</fullName>
    </submittedName>
</protein>
<dbReference type="PROSITE" id="PS50853">
    <property type="entry name" value="FN3"/>
    <property type="match status" value="15"/>
</dbReference>
<dbReference type="InterPro" id="IPR036116">
    <property type="entry name" value="FN3_sf"/>
</dbReference>
<reference evidence="2 3" key="1">
    <citation type="submission" date="2019-01" db="EMBL/GenBank/DDBJ databases">
        <title>Genome Assembly of Collichthys lucidus.</title>
        <authorList>
            <person name="Cai M."/>
            <person name="Xiao S."/>
        </authorList>
    </citation>
    <scope>NUCLEOTIDE SEQUENCE [LARGE SCALE GENOMIC DNA]</scope>
    <source>
        <strain evidence="2">JT15FE1705JMU</strain>
        <tissue evidence="2">Muscle</tissue>
    </source>
</reference>
<dbReference type="CDD" id="cd00063">
    <property type="entry name" value="FN3"/>
    <property type="match status" value="11"/>
</dbReference>
<dbReference type="Proteomes" id="UP000298787">
    <property type="component" value="Chromosome 8"/>
</dbReference>
<feature type="domain" description="Fibronectin type-III" evidence="1">
    <location>
        <begin position="1909"/>
        <end position="1996"/>
    </location>
</feature>
<dbReference type="SUPFAM" id="SSF49265">
    <property type="entry name" value="Fibronectin type III"/>
    <property type="match status" value="19"/>
</dbReference>
<feature type="domain" description="Fibronectin type-III" evidence="1">
    <location>
        <begin position="1299"/>
        <end position="1386"/>
    </location>
</feature>
<feature type="domain" description="Fibronectin type-III" evidence="1">
    <location>
        <begin position="2515"/>
        <end position="2601"/>
    </location>
</feature>
<dbReference type="PANTHER" id="PTHR47135">
    <property type="entry name" value="FIBRONECTIN TYPE III DOMAIN-CONTAINING PROTEIN 7"/>
    <property type="match status" value="1"/>
</dbReference>
<gene>
    <name evidence="2" type="ORF">D9C73_008302</name>
</gene>
<feature type="domain" description="Fibronectin type-III" evidence="1">
    <location>
        <begin position="628"/>
        <end position="719"/>
    </location>
</feature>
<keyword evidence="3" id="KW-1185">Reference proteome</keyword>
<name>A0A4U5UJ61_COLLU</name>
<feature type="domain" description="Fibronectin type-III" evidence="1">
    <location>
        <begin position="720"/>
        <end position="806"/>
    </location>
</feature>
<dbReference type="PANTHER" id="PTHR47135:SF3">
    <property type="entry name" value="FIBRONECTIN TYPE-III DOMAIN-CONTAINING PROTEIN"/>
    <property type="match status" value="1"/>
</dbReference>
<accession>A0A4U5UJ61</accession>
<feature type="domain" description="Fibronectin type-III" evidence="1">
    <location>
        <begin position="203"/>
        <end position="289"/>
    </location>
</feature>
<feature type="domain" description="Fibronectin type-III" evidence="1">
    <location>
        <begin position="1213"/>
        <end position="1298"/>
    </location>
</feature>
<feature type="domain" description="Fibronectin type-III" evidence="1">
    <location>
        <begin position="1387"/>
        <end position="1473"/>
    </location>
</feature>
<evidence type="ECO:0000259" key="1">
    <source>
        <dbReference type="PROSITE" id="PS50853"/>
    </source>
</evidence>
<feature type="domain" description="Fibronectin type-III" evidence="1">
    <location>
        <begin position="1821"/>
        <end position="1908"/>
    </location>
</feature>
<organism evidence="2 3">
    <name type="scientific">Collichthys lucidus</name>
    <name type="common">Big head croaker</name>
    <name type="synonym">Sciaena lucida</name>
    <dbReference type="NCBI Taxonomy" id="240159"/>
    <lineage>
        <taxon>Eukaryota</taxon>
        <taxon>Metazoa</taxon>
        <taxon>Chordata</taxon>
        <taxon>Craniata</taxon>
        <taxon>Vertebrata</taxon>
        <taxon>Euteleostomi</taxon>
        <taxon>Actinopterygii</taxon>
        <taxon>Neopterygii</taxon>
        <taxon>Teleostei</taxon>
        <taxon>Neoteleostei</taxon>
        <taxon>Acanthomorphata</taxon>
        <taxon>Eupercaria</taxon>
        <taxon>Sciaenidae</taxon>
        <taxon>Collichthys</taxon>
    </lineage>
</organism>
<feature type="domain" description="Fibronectin type-III" evidence="1">
    <location>
        <begin position="2428"/>
        <end position="2514"/>
    </location>
</feature>
<proteinExistence type="predicted"/>
<evidence type="ECO:0000313" key="2">
    <source>
        <dbReference type="EMBL" id="TKS74221.1"/>
    </source>
</evidence>
<sequence length="2689" mass="286620">MLSNLHLPQAGSLRLDICLQWEEPDSAPDMMDPIQDVKAKDSKTLMASFSSETDATSYIIRIQNANGFYREDTVSMSPAEIGSLTPYTEYTLSIIAVCSAGRSQPSSPVTAKTVLPPPEIISTSSPSNDSITVSWTPVAQAVQYTMSIYGPGGQRNYNTSDTSLTVSDLDAGSLYSIKCYGWDTEGRKGESSPYVNQTTLPPTPFSVNVSMEMTVTGPGLSVSWELEVNVSITYSRAQSNNNLTCTSSSTSCILSPVACGQVYTIQVTAWNEAGPSYPSSPVVFITYPCPPESLALVESEDNCTLTWDTVPYAESYEAFIKSSDSSEIVCITTGNNCTFQCLCGYTFLMSVYAVNQAGRSPQGPVLNHTNSPCQPMDLMLHQKNVTCVTVSWTASNRAATYNVRASGPDGTRTCTTNGNSCDITNLPCGSTYEVTALAESGAGLSLPSFSQLLETVPCCPVNLTVEQVTQAITNVSWSHAKGAHLFITSLTSIHGHARCHTQDYHCLMGCITCGTNYTVTMEALSQSGRSSNCTYHGFSSSGCCPSGVRLYSRDNNIMRVYWRSGSSSRTYIAEMVGTNNNYSCIASPGENSCDIENVQCGENYNVTVAPLTTEGTRVNFCSQRQYSVPDTSQIIFGQAMSSTSIMVQWTEVPSADHYYLMVRSHDTGVLLNKTYTNMSAVVTNLQPATNYDCYVYTINHAGHGSPSKVRTITTLVQPPAVVTATDIGQGTVRVTWSPVTDVLMYLVVVRNVDEPTSQPFVKNVSSTMLDVNGIFPCTTYLISVSSYSIFLMPSEPRDFTFTTNKLKPIPSVSVDYVCTTDSATVQWIPVSGAESYLATATADDGTQMSCTSQGASCVITGLGCERTYIVNNMQTSADCSSDILHNTWDHAAGALRYVVEAYGNRGNNSYYNCTTTSNSCAIAGLHCGEYLSIYITAFDDECASPRTLGPVAETVPCVPHNVSAVKQCNSNSITMTWGSSSALFYVVMAEDSNGVIHICNSMSLTCTIKDLTCGTNYTVYAIASNFQCNSTESEMLTVATVACPPDEVTASLDCAASEALISWRDEANVNSYTATIVDDDQGLLSCSSTTPSCRIPNLKCGELYTATVTLHDGICPNIISQPILMESVPCGPQVTHSTGCHSLTLDWPPTRNAEGYITAISNGDMQMNYTTSGPAFSISTLDCGYNYTVKVMSFNGTCTSEATVLHDKQTPCVPTNVTMTKNCSQGFVEVTWQASRGALSYEVTAKDSNDQQVCYSDEPSCRLEGLACSQVYTVRVTAMDNNCSSNESSPVTLRTVPCPPSQLNVIMQCASNSAMLTWNSSPNAVSYTGKAVNSDGHIVTCDAGINLSCQLNDLECGKEYTFTVSASGDDCESPDSDPVMTTTAPCAVQNVINTVNCSTDALIISWAPASLPVNYSAIAVSGAGTILQCQTEDLSCTLPDLQCGQQYTVTVKAISSTCEGESSVQQVVNSAPCDPTNVMADLNCLTGVVSVTWEASTGANSYTVLAEANGRFDSCRSTTTSCELTQMHCGEDYTVTVLAGDEKCNSSILTKTNVTTAPCAPVIQDHSLDCVTNHVVVTWVEDEDAKVVTVNATSNFGHSASCSSSTINSCVLNDLQCGNTYIVYAVARGDKCWSKQSSPFEIVTAPCTPANVEVTYSCETGIALLNWDDSLGRKSFYATVTSGDNVATCNTTQTDCSVPSLLCGRIYIVKVISVADHCNSIVPGETEIQTAPCAPMNLSTSLVCNNNTGVVSWSPSPGAVSYIVMANGRDGDVKQCNTTNTNCSIPSMHCAQTYVITVTPFSRSCRGFTSYPHTYIAGPCPPTNVQVSLQCAGNLGHVTWVEALQADFYVAIATHATDDHNHTCTSSGTGCTFTDLHCSEEAEVTVVTIERGCTSEPSQPFNFRTVPCPPSGLTGVTTCANNDITVSWDQSPESDTTYLIHSYEDDGASANYTTTQTSYLLTGLQCGELYMLEVAVNDRQCTSNFSKPIQTETAPCAPTNLAARADCGTNLGTLNWSPSIHAISYLATLTGNHGHVVTCSTNTTTCSVKLDCGHQYSAIVIASSATCNSSTGAVLTFDSAPCLPENVMAVLDCNANTFAVQWDGNDGNFDSYTAIAIGSDGSRVTCDSTTTQCTIQNLKCGLNYSIAVTASSINCGIIDGSDYTILSAPCKLENVQTNLECSTDIVTVTWENSGPDQNNVVSAVTSRGATTTCNSTTSNCTFENLSCGMTYSINVVGHTDTCSSQPAFAQRVNTAPCAPTHVTAQVDCLTGITTVTWDPSSGATSYVVYARSSHGDARECINTETNCNFPNLECGWVYTITVVARHDSCVSLVSESVNITTVAYRLIWTATPTQHWCLGHLVAGILDYNATAENSAITPVQSCSTNGSSCNITSLHCGETYTVKVSGQGQNCPSPPQEWQRIISAPCPPTHLTVVSSCESNDISVSWQASQGSASYMVMAVDAEGHRWSCNTTSTTCQIFDLTCGQQYHVYAVGVDENCFGSKSNIEIFRTAPCVPQNVQSELACLSGVLNITWESTGHVVQFHASVVSSQGHASSCNTDENYCVVPNLQCGLTYDVTVLAEDDACNSSTSPAKQVLTAPCPLPTFVPTVNCNTGVLSVTWNNSVPGVVYTVSAVDTAGHDYTCSGTTSGCSISTLECGTRYNVTITPSMDGCVGRDSPVQVVTTGKDQ</sequence>
<evidence type="ECO:0000313" key="3">
    <source>
        <dbReference type="Proteomes" id="UP000298787"/>
    </source>
</evidence>
<dbReference type="Pfam" id="PF00041">
    <property type="entry name" value="fn3"/>
    <property type="match status" value="5"/>
</dbReference>
<feature type="domain" description="Fibronectin type-III" evidence="1">
    <location>
        <begin position="117"/>
        <end position="202"/>
    </location>
</feature>
<dbReference type="EMBL" id="CM014085">
    <property type="protein sequence ID" value="TKS74221.1"/>
    <property type="molecule type" value="Genomic_DNA"/>
</dbReference>
<dbReference type="Gene3D" id="2.60.40.10">
    <property type="entry name" value="Immunoglobulins"/>
    <property type="match status" value="16"/>
</dbReference>
<dbReference type="InterPro" id="IPR003961">
    <property type="entry name" value="FN3_dom"/>
</dbReference>
<dbReference type="SMART" id="SM00060">
    <property type="entry name" value="FN3"/>
    <property type="match status" value="25"/>
</dbReference>
<feature type="domain" description="Fibronectin type-III" evidence="1">
    <location>
        <begin position="2258"/>
        <end position="2344"/>
    </location>
</feature>
<feature type="domain" description="Fibronectin type-III" evidence="1">
    <location>
        <begin position="958"/>
        <end position="1046"/>
    </location>
</feature>
<feature type="domain" description="Fibronectin type-III" evidence="1">
    <location>
        <begin position="374"/>
        <end position="458"/>
    </location>
</feature>